<reference evidence="1 2" key="1">
    <citation type="journal article" date="2018" name="Front. Plant Sci.">
        <title>Red Clover (Trifolium pratense) and Zigzag Clover (T. medium) - A Picture of Genomic Similarities and Differences.</title>
        <authorList>
            <person name="Dluhosova J."/>
            <person name="Istvanek J."/>
            <person name="Nedelnik J."/>
            <person name="Repkova J."/>
        </authorList>
    </citation>
    <scope>NUCLEOTIDE SEQUENCE [LARGE SCALE GENOMIC DNA]</scope>
    <source>
        <strain evidence="2">cv. 10/8</strain>
        <tissue evidence="1">Leaf</tissue>
    </source>
</reference>
<gene>
    <name evidence="1" type="ORF">A2U01_0005020</name>
</gene>
<feature type="non-terminal residue" evidence="1">
    <location>
        <position position="152"/>
    </location>
</feature>
<dbReference type="EMBL" id="LXQA010006414">
    <property type="protein sequence ID" value="MCH84189.1"/>
    <property type="molecule type" value="Genomic_DNA"/>
</dbReference>
<dbReference type="GO" id="GO:0005737">
    <property type="term" value="C:cytoplasm"/>
    <property type="evidence" value="ECO:0007669"/>
    <property type="project" value="TreeGrafter"/>
</dbReference>
<protein>
    <submittedName>
        <fullName evidence="1">Tel2-interacting protein</fullName>
    </submittedName>
</protein>
<dbReference type="AlphaFoldDB" id="A0A392MAL4"/>
<dbReference type="Proteomes" id="UP000265520">
    <property type="component" value="Unassembled WGS sequence"/>
</dbReference>
<dbReference type="InterPro" id="IPR052587">
    <property type="entry name" value="TELO2-interacting_protein_1"/>
</dbReference>
<evidence type="ECO:0000313" key="2">
    <source>
        <dbReference type="Proteomes" id="UP000265520"/>
    </source>
</evidence>
<comment type="caution">
    <text evidence="1">The sequence shown here is derived from an EMBL/GenBank/DDBJ whole genome shotgun (WGS) entry which is preliminary data.</text>
</comment>
<dbReference type="PANTHER" id="PTHR18460:SF3">
    <property type="entry name" value="TELO2-INTERACTING PROTEIN 1 HOMOLOG"/>
    <property type="match status" value="1"/>
</dbReference>
<evidence type="ECO:0000313" key="1">
    <source>
        <dbReference type="EMBL" id="MCH84189.1"/>
    </source>
</evidence>
<keyword evidence="2" id="KW-1185">Reference proteome</keyword>
<sequence>AVAEIVKASKREACLLPPQAESFSTDVRSTISNAKEMTQDQWEIISFKLNDSRRYRRTVGSIAGSCITAAIPLLASFKQEICLASLDIIESGLLAIAKVEAAYKHEREIKEAIEEAVESLSLYQLKDTLDATEEEADENRLLPAMNKIWPFL</sequence>
<name>A0A392MAL4_9FABA</name>
<dbReference type="PANTHER" id="PTHR18460">
    <property type="entry name" value="TEL2 INTERACTING PROTEIN 1 TTI1 FAMILY MEMBER"/>
    <property type="match status" value="1"/>
</dbReference>
<accession>A0A392MAL4</accession>
<feature type="non-terminal residue" evidence="1">
    <location>
        <position position="1"/>
    </location>
</feature>
<proteinExistence type="predicted"/>
<organism evidence="1 2">
    <name type="scientific">Trifolium medium</name>
    <dbReference type="NCBI Taxonomy" id="97028"/>
    <lineage>
        <taxon>Eukaryota</taxon>
        <taxon>Viridiplantae</taxon>
        <taxon>Streptophyta</taxon>
        <taxon>Embryophyta</taxon>
        <taxon>Tracheophyta</taxon>
        <taxon>Spermatophyta</taxon>
        <taxon>Magnoliopsida</taxon>
        <taxon>eudicotyledons</taxon>
        <taxon>Gunneridae</taxon>
        <taxon>Pentapetalae</taxon>
        <taxon>rosids</taxon>
        <taxon>fabids</taxon>
        <taxon>Fabales</taxon>
        <taxon>Fabaceae</taxon>
        <taxon>Papilionoideae</taxon>
        <taxon>50 kb inversion clade</taxon>
        <taxon>NPAAA clade</taxon>
        <taxon>Hologalegina</taxon>
        <taxon>IRL clade</taxon>
        <taxon>Trifolieae</taxon>
        <taxon>Trifolium</taxon>
    </lineage>
</organism>